<sequence>MSESIPDTVKGKKSPQDVPTKQMINGSSPRQSLWILTVLSMMSCVFALDRIC</sequence>
<feature type="region of interest" description="Disordered" evidence="1">
    <location>
        <begin position="1"/>
        <end position="26"/>
    </location>
</feature>
<keyword evidence="2" id="KW-1133">Transmembrane helix</keyword>
<evidence type="ECO:0000313" key="4">
    <source>
        <dbReference type="Proteomes" id="UP000807469"/>
    </source>
</evidence>
<evidence type="ECO:0000256" key="1">
    <source>
        <dbReference type="SAM" id="MobiDB-lite"/>
    </source>
</evidence>
<name>A0A9P5Z3N8_9AGAR</name>
<proteinExistence type="predicted"/>
<evidence type="ECO:0000256" key="2">
    <source>
        <dbReference type="SAM" id="Phobius"/>
    </source>
</evidence>
<reference evidence="3" key="1">
    <citation type="submission" date="2020-11" db="EMBL/GenBank/DDBJ databases">
        <authorList>
            <consortium name="DOE Joint Genome Institute"/>
            <person name="Ahrendt S."/>
            <person name="Riley R."/>
            <person name="Andreopoulos W."/>
            <person name="Labutti K."/>
            <person name="Pangilinan J."/>
            <person name="Ruiz-Duenas F.J."/>
            <person name="Barrasa J.M."/>
            <person name="Sanchez-Garcia M."/>
            <person name="Camarero S."/>
            <person name="Miyauchi S."/>
            <person name="Serrano A."/>
            <person name="Linde D."/>
            <person name="Babiker R."/>
            <person name="Drula E."/>
            <person name="Ayuso-Fernandez I."/>
            <person name="Pacheco R."/>
            <person name="Padilla G."/>
            <person name="Ferreira P."/>
            <person name="Barriuso J."/>
            <person name="Kellner H."/>
            <person name="Castanera R."/>
            <person name="Alfaro M."/>
            <person name="Ramirez L."/>
            <person name="Pisabarro A.G."/>
            <person name="Kuo A."/>
            <person name="Tritt A."/>
            <person name="Lipzen A."/>
            <person name="He G."/>
            <person name="Yan M."/>
            <person name="Ng V."/>
            <person name="Cullen D."/>
            <person name="Martin F."/>
            <person name="Rosso M.-N."/>
            <person name="Henrissat B."/>
            <person name="Hibbett D."/>
            <person name="Martinez A.T."/>
            <person name="Grigoriev I.V."/>
        </authorList>
    </citation>
    <scope>NUCLEOTIDE SEQUENCE</scope>
    <source>
        <strain evidence="3">CIRM-BRFM 674</strain>
    </source>
</reference>
<comment type="caution">
    <text evidence="3">The sequence shown here is derived from an EMBL/GenBank/DDBJ whole genome shotgun (WGS) entry which is preliminary data.</text>
</comment>
<gene>
    <name evidence="3" type="ORF">BDN70DRAFT_877539</name>
</gene>
<protein>
    <submittedName>
        <fullName evidence="3">Uncharacterized protein</fullName>
    </submittedName>
</protein>
<accession>A0A9P5Z3N8</accession>
<organism evidence="3 4">
    <name type="scientific">Pholiota conissans</name>
    <dbReference type="NCBI Taxonomy" id="109636"/>
    <lineage>
        <taxon>Eukaryota</taxon>
        <taxon>Fungi</taxon>
        <taxon>Dikarya</taxon>
        <taxon>Basidiomycota</taxon>
        <taxon>Agaricomycotina</taxon>
        <taxon>Agaricomycetes</taxon>
        <taxon>Agaricomycetidae</taxon>
        <taxon>Agaricales</taxon>
        <taxon>Agaricineae</taxon>
        <taxon>Strophariaceae</taxon>
        <taxon>Pholiota</taxon>
    </lineage>
</organism>
<dbReference type="EMBL" id="MU155193">
    <property type="protein sequence ID" value="KAF9480544.1"/>
    <property type="molecule type" value="Genomic_DNA"/>
</dbReference>
<dbReference type="Proteomes" id="UP000807469">
    <property type="component" value="Unassembled WGS sequence"/>
</dbReference>
<keyword evidence="2" id="KW-0472">Membrane</keyword>
<feature type="transmembrane region" description="Helical" evidence="2">
    <location>
        <begin position="31"/>
        <end position="48"/>
    </location>
</feature>
<feature type="compositionally biased region" description="Polar residues" evidence="1">
    <location>
        <begin position="17"/>
        <end position="26"/>
    </location>
</feature>
<keyword evidence="2" id="KW-0812">Transmembrane</keyword>
<evidence type="ECO:0000313" key="3">
    <source>
        <dbReference type="EMBL" id="KAF9480544.1"/>
    </source>
</evidence>
<dbReference type="AlphaFoldDB" id="A0A9P5Z3N8"/>
<keyword evidence="4" id="KW-1185">Reference proteome</keyword>